<dbReference type="OrthoDB" id="9809288at2"/>
<dbReference type="PANTHER" id="PTHR43673">
    <property type="entry name" value="NAD(P)H NITROREDUCTASE YDGI-RELATED"/>
    <property type="match status" value="1"/>
</dbReference>
<feature type="domain" description="Nitroreductase" evidence="3">
    <location>
        <begin position="8"/>
        <end position="166"/>
    </location>
</feature>
<name>A0A2R5HJ75_9LACT</name>
<dbReference type="AlphaFoldDB" id="A0A2R5HJ75"/>
<comment type="caution">
    <text evidence="4">The sequence shown here is derived from an EMBL/GenBank/DDBJ whole genome shotgun (WGS) entry which is preliminary data.</text>
</comment>
<evidence type="ECO:0000313" key="4">
    <source>
        <dbReference type="EMBL" id="GBG96570.1"/>
    </source>
</evidence>
<comment type="similarity">
    <text evidence="1">Belongs to the nitroreductase family.</text>
</comment>
<dbReference type="InterPro" id="IPR029479">
    <property type="entry name" value="Nitroreductase"/>
</dbReference>
<keyword evidence="5" id="KW-1185">Reference proteome</keyword>
<dbReference type="GO" id="GO:0016491">
    <property type="term" value="F:oxidoreductase activity"/>
    <property type="evidence" value="ECO:0007669"/>
    <property type="project" value="UniProtKB-KW"/>
</dbReference>
<reference evidence="4 5" key="1">
    <citation type="journal article" date="2018" name="Genome Announc.">
        <title>Draft Genome Sequence of Lactococcus sp. Strain NtB2 (JCM 32569), Isolated from the Gut of the Higher Termite Nasutitermes takasagoensis.</title>
        <authorList>
            <person name="Noda S."/>
            <person name="Aihara C."/>
            <person name="Yuki M."/>
            <person name="Ohkuma M."/>
        </authorList>
    </citation>
    <scope>NUCLEOTIDE SEQUENCE [LARGE SCALE GENOMIC DNA]</scope>
    <source>
        <strain evidence="4 5">NtB2</strain>
    </source>
</reference>
<dbReference type="Proteomes" id="UP000245021">
    <property type="component" value="Unassembled WGS sequence"/>
</dbReference>
<keyword evidence="2" id="KW-0560">Oxidoreductase</keyword>
<dbReference type="PANTHER" id="PTHR43673:SF10">
    <property type="entry name" value="NADH DEHYDROGENASE_NAD(P)H NITROREDUCTASE XCC3605-RELATED"/>
    <property type="match status" value="1"/>
</dbReference>
<gene>
    <name evidence="4" type="ORF">NtB2_00683</name>
</gene>
<evidence type="ECO:0000256" key="1">
    <source>
        <dbReference type="ARBA" id="ARBA00007118"/>
    </source>
</evidence>
<dbReference type="Pfam" id="PF00881">
    <property type="entry name" value="Nitroreductase"/>
    <property type="match status" value="1"/>
</dbReference>
<dbReference type="EMBL" id="BFFO01000003">
    <property type="protein sequence ID" value="GBG96570.1"/>
    <property type="molecule type" value="Genomic_DNA"/>
</dbReference>
<protein>
    <submittedName>
        <fullName evidence="4">Putative NAD(P)H-flavin oxidoreductase</fullName>
    </submittedName>
</protein>
<dbReference type="SUPFAM" id="SSF55469">
    <property type="entry name" value="FMN-dependent nitroreductase-like"/>
    <property type="match status" value="1"/>
</dbReference>
<evidence type="ECO:0000259" key="3">
    <source>
        <dbReference type="Pfam" id="PF00881"/>
    </source>
</evidence>
<dbReference type="RefSeq" id="WP_109245541.1">
    <property type="nucleotide sequence ID" value="NZ_BFFO01000003.1"/>
</dbReference>
<organism evidence="4 5">
    <name type="scientific">Lactococcus termiticola</name>
    <dbReference type="NCBI Taxonomy" id="2169526"/>
    <lineage>
        <taxon>Bacteria</taxon>
        <taxon>Bacillati</taxon>
        <taxon>Bacillota</taxon>
        <taxon>Bacilli</taxon>
        <taxon>Lactobacillales</taxon>
        <taxon>Streptococcaceae</taxon>
        <taxon>Lactococcus</taxon>
    </lineage>
</organism>
<evidence type="ECO:0000256" key="2">
    <source>
        <dbReference type="ARBA" id="ARBA00023002"/>
    </source>
</evidence>
<accession>A0A2R5HJ75</accession>
<dbReference type="Gene3D" id="3.40.109.10">
    <property type="entry name" value="NADH Oxidase"/>
    <property type="match status" value="2"/>
</dbReference>
<sequence>MDIQKILAARTIREFKEEAIPEEDWQDLLTVAQQAVSSQGRQLWRLLQLDDAGLRQKIALHAPGMTRQLATADKFIFFIAKKGIERDEHIDRLAGAIGIFTEEGLDGWLARQTFIPLGQMLLAAGQIGIQACAMEGFDRFKIEALLIKQDLLQADEQLVVAAAFGYQEEAAKGEKVRKSLGDLFTKY</sequence>
<proteinExistence type="inferred from homology"/>
<evidence type="ECO:0000313" key="5">
    <source>
        <dbReference type="Proteomes" id="UP000245021"/>
    </source>
</evidence>
<dbReference type="InterPro" id="IPR000415">
    <property type="entry name" value="Nitroreductase-like"/>
</dbReference>